<feature type="transmembrane region" description="Helical" evidence="1">
    <location>
        <begin position="82"/>
        <end position="107"/>
    </location>
</feature>
<feature type="transmembrane region" description="Helical" evidence="1">
    <location>
        <begin position="6"/>
        <end position="35"/>
    </location>
</feature>
<evidence type="ECO:0000256" key="1">
    <source>
        <dbReference type="SAM" id="Phobius"/>
    </source>
</evidence>
<dbReference type="AlphaFoldDB" id="A0A937F311"/>
<dbReference type="EMBL" id="JAESIY010000002">
    <property type="protein sequence ID" value="MBL3655397.1"/>
    <property type="molecule type" value="Genomic_DNA"/>
</dbReference>
<keyword evidence="1" id="KW-1133">Transmembrane helix</keyword>
<keyword evidence="1" id="KW-0812">Transmembrane</keyword>
<evidence type="ECO:0000313" key="2">
    <source>
        <dbReference type="EMBL" id="MBL3655397.1"/>
    </source>
</evidence>
<reference evidence="2" key="1">
    <citation type="submission" date="2021-01" db="EMBL/GenBank/DDBJ databases">
        <title>Fulvivirga kasyanovii gen. nov., sp nov., a novel member of the phylum Bacteroidetes isolated from seawater in a mussel farm.</title>
        <authorList>
            <person name="Zhao L.-H."/>
            <person name="Wang Z.-J."/>
        </authorList>
    </citation>
    <scope>NUCLEOTIDE SEQUENCE</scope>
    <source>
        <strain evidence="2">2943</strain>
    </source>
</reference>
<feature type="transmembrane region" description="Helical" evidence="1">
    <location>
        <begin position="42"/>
        <end position="62"/>
    </location>
</feature>
<proteinExistence type="predicted"/>
<organism evidence="2 3">
    <name type="scientific">Fulvivirga sediminis</name>
    <dbReference type="NCBI Taxonomy" id="2803949"/>
    <lineage>
        <taxon>Bacteria</taxon>
        <taxon>Pseudomonadati</taxon>
        <taxon>Bacteroidota</taxon>
        <taxon>Cytophagia</taxon>
        <taxon>Cytophagales</taxon>
        <taxon>Fulvivirgaceae</taxon>
        <taxon>Fulvivirga</taxon>
    </lineage>
</organism>
<dbReference type="Proteomes" id="UP000659388">
    <property type="component" value="Unassembled WGS sequence"/>
</dbReference>
<dbReference type="RefSeq" id="WP_202243072.1">
    <property type="nucleotide sequence ID" value="NZ_JAESIY010000002.1"/>
</dbReference>
<sequence>MKLLQILALIIAGYIAGLFYPFWSMAILAFIIGFLFNLNGWVSFFSGFIAIFLLWGIHAFWIDYETSSQLTNKVAPLFSSNNYKLIFITATIGGLVGAFSTLSGTFFRNLFRKKRSNAYYQ</sequence>
<name>A0A937F311_9BACT</name>
<gene>
    <name evidence="2" type="ORF">JL102_04595</name>
</gene>
<keyword evidence="3" id="KW-1185">Reference proteome</keyword>
<protein>
    <submittedName>
        <fullName evidence="2">Uncharacterized protein</fullName>
    </submittedName>
</protein>
<evidence type="ECO:0000313" key="3">
    <source>
        <dbReference type="Proteomes" id="UP000659388"/>
    </source>
</evidence>
<accession>A0A937F311</accession>
<comment type="caution">
    <text evidence="2">The sequence shown here is derived from an EMBL/GenBank/DDBJ whole genome shotgun (WGS) entry which is preliminary data.</text>
</comment>
<keyword evidence="1" id="KW-0472">Membrane</keyword>